<dbReference type="AlphaFoldDB" id="A0A9Q8UV05"/>
<dbReference type="OrthoDB" id="3050608at2759"/>
<gene>
    <name evidence="1" type="ORF">CLAFUR5_13195</name>
</gene>
<evidence type="ECO:0000313" key="1">
    <source>
        <dbReference type="EMBL" id="UJO23501.1"/>
    </source>
</evidence>
<dbReference type="Proteomes" id="UP000756132">
    <property type="component" value="Chromosome 11"/>
</dbReference>
<dbReference type="EMBL" id="CP090173">
    <property type="protein sequence ID" value="UJO23501.1"/>
    <property type="molecule type" value="Genomic_DNA"/>
</dbReference>
<protein>
    <submittedName>
        <fullName evidence="1">Uncharacterized protein</fullName>
    </submittedName>
</protein>
<evidence type="ECO:0000313" key="2">
    <source>
        <dbReference type="Proteomes" id="UP000756132"/>
    </source>
</evidence>
<proteinExistence type="predicted"/>
<sequence>MNNQGMNNQQPAGQKEDYLDKAVDAIEKKFGQASGHQVDPAKYRAQNEKFTDKLRGFIEKKTGKKMPSKFSN</sequence>
<keyword evidence="2" id="KW-1185">Reference proteome</keyword>
<dbReference type="RefSeq" id="XP_047767867.1">
    <property type="nucleotide sequence ID" value="XM_047912343.1"/>
</dbReference>
<organism evidence="1 2">
    <name type="scientific">Passalora fulva</name>
    <name type="common">Tomato leaf mold</name>
    <name type="synonym">Cladosporium fulvum</name>
    <dbReference type="NCBI Taxonomy" id="5499"/>
    <lineage>
        <taxon>Eukaryota</taxon>
        <taxon>Fungi</taxon>
        <taxon>Dikarya</taxon>
        <taxon>Ascomycota</taxon>
        <taxon>Pezizomycotina</taxon>
        <taxon>Dothideomycetes</taxon>
        <taxon>Dothideomycetidae</taxon>
        <taxon>Mycosphaerellales</taxon>
        <taxon>Mycosphaerellaceae</taxon>
        <taxon>Fulvia</taxon>
    </lineage>
</organism>
<dbReference type="GeneID" id="71993073"/>
<reference evidence="1" key="1">
    <citation type="submission" date="2021-12" db="EMBL/GenBank/DDBJ databases">
        <authorList>
            <person name="Zaccaron A."/>
            <person name="Stergiopoulos I."/>
        </authorList>
    </citation>
    <scope>NUCLEOTIDE SEQUENCE</scope>
    <source>
        <strain evidence="1">Race5_Kim</strain>
    </source>
</reference>
<accession>A0A9Q8UV05</accession>
<dbReference type="KEGG" id="ffu:CLAFUR5_13195"/>
<name>A0A9Q8UV05_PASFU</name>
<reference evidence="1" key="2">
    <citation type="journal article" date="2022" name="Microb. Genom.">
        <title>A chromosome-scale genome assembly of the tomato pathogen Cladosporium fulvum reveals a compartmentalized genome architecture and the presence of a dispensable chromosome.</title>
        <authorList>
            <person name="Zaccaron A.Z."/>
            <person name="Chen L.H."/>
            <person name="Samaras A."/>
            <person name="Stergiopoulos I."/>
        </authorList>
    </citation>
    <scope>NUCLEOTIDE SEQUENCE</scope>
    <source>
        <strain evidence="1">Race5_Kim</strain>
    </source>
</reference>